<keyword evidence="4 8" id="KW-0378">Hydrolase</keyword>
<name>A0ABS5ZZA6_9PROT</name>
<keyword evidence="7" id="KW-0456">Lyase</keyword>
<evidence type="ECO:0000256" key="2">
    <source>
        <dbReference type="ARBA" id="ARBA00022670"/>
    </source>
</evidence>
<organism evidence="10 11">
    <name type="scientific">Acidithiobacillus sulfurivorans</name>
    <dbReference type="NCBI Taxonomy" id="1958756"/>
    <lineage>
        <taxon>Bacteria</taxon>
        <taxon>Pseudomonadati</taxon>
        <taxon>Pseudomonadota</taxon>
        <taxon>Acidithiobacillia</taxon>
        <taxon>Acidithiobacillales</taxon>
        <taxon>Acidithiobacillaceae</taxon>
        <taxon>Acidithiobacillus</taxon>
    </lineage>
</organism>
<keyword evidence="3" id="KW-0227">DNA damage</keyword>
<evidence type="ECO:0000313" key="11">
    <source>
        <dbReference type="Proteomes" id="UP000755654"/>
    </source>
</evidence>
<comment type="caution">
    <text evidence="10">The sequence shown here is derived from an EMBL/GenBank/DDBJ whole genome shotgun (WGS) entry which is preliminary data.</text>
</comment>
<proteinExistence type="inferred from homology"/>
<protein>
    <recommendedName>
        <fullName evidence="8">Abasic site processing protein</fullName>
        <ecNumber evidence="8">3.4.-.-</ecNumber>
    </recommendedName>
</protein>
<dbReference type="RefSeq" id="WP_215883677.1">
    <property type="nucleotide sequence ID" value="NZ_JAAOMP010000081.1"/>
</dbReference>
<keyword evidence="5" id="KW-0190">Covalent protein-DNA linkage</keyword>
<evidence type="ECO:0000256" key="5">
    <source>
        <dbReference type="ARBA" id="ARBA00023124"/>
    </source>
</evidence>
<dbReference type="InterPro" id="IPR036590">
    <property type="entry name" value="SRAP-like"/>
</dbReference>
<evidence type="ECO:0000256" key="4">
    <source>
        <dbReference type="ARBA" id="ARBA00022801"/>
    </source>
</evidence>
<dbReference type="Gene3D" id="3.90.1680.10">
    <property type="entry name" value="SOS response associated peptidase-like"/>
    <property type="match status" value="1"/>
</dbReference>
<gene>
    <name evidence="10" type="ORF">HAP95_07645</name>
</gene>
<feature type="region of interest" description="Disordered" evidence="9">
    <location>
        <begin position="209"/>
        <end position="228"/>
    </location>
</feature>
<keyword evidence="11" id="KW-1185">Reference proteome</keyword>
<evidence type="ECO:0000256" key="3">
    <source>
        <dbReference type="ARBA" id="ARBA00022763"/>
    </source>
</evidence>
<dbReference type="Proteomes" id="UP000755654">
    <property type="component" value="Unassembled WGS sequence"/>
</dbReference>
<dbReference type="SUPFAM" id="SSF143081">
    <property type="entry name" value="BB1717-like"/>
    <property type="match status" value="1"/>
</dbReference>
<evidence type="ECO:0000256" key="8">
    <source>
        <dbReference type="RuleBase" id="RU364100"/>
    </source>
</evidence>
<dbReference type="InterPro" id="IPR003738">
    <property type="entry name" value="SRAP"/>
</dbReference>
<sequence length="228" mass="26204">MCGRYGFIHSPEDLQQAWGSFRVHGAFPPSYNRAPGQMHPVLRQAPDLRLELVPMRWGFLPGWSTRTQIRPINARVETVATQPLFREAFRLRRAVIPADWYFEWPFIPEDPSEKQPVLIRARDQSILGLAGIWDRHKGTEGQTEDTFAILTAPATPPTLQSVHPRMPLVLNPQHWSLWWHPHAQRKHLEPCLQPAATLWESFPVTPQVNSPRFDEPEAILPWDGTQPA</sequence>
<keyword evidence="2 8" id="KW-0645">Protease</keyword>
<reference evidence="10 11" key="1">
    <citation type="journal article" date="2021" name="ISME J.">
        <title>Genomic evolution of the class Acidithiobacillia: deep-branching Proteobacteria living in extreme acidic conditions.</title>
        <authorList>
            <person name="Moya-Beltran A."/>
            <person name="Beard S."/>
            <person name="Rojas-Villalobos C."/>
            <person name="Issotta F."/>
            <person name="Gallardo Y."/>
            <person name="Ulloa R."/>
            <person name="Giaveno A."/>
            <person name="Degli Esposti M."/>
            <person name="Johnson D.B."/>
            <person name="Quatrini R."/>
        </authorList>
    </citation>
    <scope>NUCLEOTIDE SEQUENCE [LARGE SCALE GENOMIC DNA]</scope>
    <source>
        <strain evidence="10 11">RW2</strain>
    </source>
</reference>
<evidence type="ECO:0000256" key="9">
    <source>
        <dbReference type="SAM" id="MobiDB-lite"/>
    </source>
</evidence>
<dbReference type="Pfam" id="PF02586">
    <property type="entry name" value="SRAP"/>
    <property type="match status" value="1"/>
</dbReference>
<dbReference type="PANTHER" id="PTHR13604:SF0">
    <property type="entry name" value="ABASIC SITE PROCESSING PROTEIN HMCES"/>
    <property type="match status" value="1"/>
</dbReference>
<dbReference type="EC" id="3.4.-.-" evidence="8"/>
<dbReference type="PANTHER" id="PTHR13604">
    <property type="entry name" value="DC12-RELATED"/>
    <property type="match status" value="1"/>
</dbReference>
<evidence type="ECO:0000256" key="7">
    <source>
        <dbReference type="ARBA" id="ARBA00023239"/>
    </source>
</evidence>
<evidence type="ECO:0000256" key="6">
    <source>
        <dbReference type="ARBA" id="ARBA00023125"/>
    </source>
</evidence>
<dbReference type="EMBL" id="JAAOMP010000081">
    <property type="protein sequence ID" value="MBU2760024.1"/>
    <property type="molecule type" value="Genomic_DNA"/>
</dbReference>
<keyword evidence="6" id="KW-0238">DNA-binding</keyword>
<accession>A0ABS5ZZA6</accession>
<evidence type="ECO:0000256" key="1">
    <source>
        <dbReference type="ARBA" id="ARBA00008136"/>
    </source>
</evidence>
<evidence type="ECO:0000313" key="10">
    <source>
        <dbReference type="EMBL" id="MBU2760024.1"/>
    </source>
</evidence>
<comment type="similarity">
    <text evidence="1 8">Belongs to the SOS response-associated peptidase family.</text>
</comment>